<evidence type="ECO:0000313" key="1">
    <source>
        <dbReference type="EMBL" id="JAD49265.1"/>
    </source>
</evidence>
<sequence length="29" mass="3448">MGRDSEKRIHILVKSPYISRKCYHGSWSL</sequence>
<name>A0A0A9AJZ6_ARUDO</name>
<dbReference type="AlphaFoldDB" id="A0A0A9AJZ6"/>
<dbReference type="EMBL" id="GBRH01248630">
    <property type="protein sequence ID" value="JAD49265.1"/>
    <property type="molecule type" value="Transcribed_RNA"/>
</dbReference>
<organism evidence="1">
    <name type="scientific">Arundo donax</name>
    <name type="common">Giant reed</name>
    <name type="synonym">Donax arundinaceus</name>
    <dbReference type="NCBI Taxonomy" id="35708"/>
    <lineage>
        <taxon>Eukaryota</taxon>
        <taxon>Viridiplantae</taxon>
        <taxon>Streptophyta</taxon>
        <taxon>Embryophyta</taxon>
        <taxon>Tracheophyta</taxon>
        <taxon>Spermatophyta</taxon>
        <taxon>Magnoliopsida</taxon>
        <taxon>Liliopsida</taxon>
        <taxon>Poales</taxon>
        <taxon>Poaceae</taxon>
        <taxon>PACMAD clade</taxon>
        <taxon>Arundinoideae</taxon>
        <taxon>Arundineae</taxon>
        <taxon>Arundo</taxon>
    </lineage>
</organism>
<protein>
    <submittedName>
        <fullName evidence="1">Uncharacterized protein</fullName>
    </submittedName>
</protein>
<reference evidence="1" key="1">
    <citation type="submission" date="2014-09" db="EMBL/GenBank/DDBJ databases">
        <authorList>
            <person name="Magalhaes I.L.F."/>
            <person name="Oliveira U."/>
            <person name="Santos F.R."/>
            <person name="Vidigal T.H.D.A."/>
            <person name="Brescovit A.D."/>
            <person name="Santos A.J."/>
        </authorList>
    </citation>
    <scope>NUCLEOTIDE SEQUENCE</scope>
    <source>
        <tissue evidence="1">Shoot tissue taken approximately 20 cm above the soil surface</tissue>
    </source>
</reference>
<accession>A0A0A9AJZ6</accession>
<reference evidence="1" key="2">
    <citation type="journal article" date="2015" name="Data Brief">
        <title>Shoot transcriptome of the giant reed, Arundo donax.</title>
        <authorList>
            <person name="Barrero R.A."/>
            <person name="Guerrero F.D."/>
            <person name="Moolhuijzen P."/>
            <person name="Goolsby J.A."/>
            <person name="Tidwell J."/>
            <person name="Bellgard S.E."/>
            <person name="Bellgard M.I."/>
        </authorList>
    </citation>
    <scope>NUCLEOTIDE SEQUENCE</scope>
    <source>
        <tissue evidence="1">Shoot tissue taken approximately 20 cm above the soil surface</tissue>
    </source>
</reference>
<proteinExistence type="predicted"/>